<evidence type="ECO:0000313" key="4">
    <source>
        <dbReference type="EMBL" id="SDJ42603.1"/>
    </source>
</evidence>
<dbReference type="InterPro" id="IPR045038">
    <property type="entry name" value="AIG2-like"/>
</dbReference>
<evidence type="ECO:0000256" key="1">
    <source>
        <dbReference type="ARBA" id="ARBA00022679"/>
    </source>
</evidence>
<name>A0A1G8TMF8_9EURY</name>
<reference evidence="5" key="1">
    <citation type="submission" date="2016-10" db="EMBL/GenBank/DDBJ databases">
        <authorList>
            <person name="Varghese N."/>
            <person name="Submissions S."/>
        </authorList>
    </citation>
    <scope>NUCLEOTIDE SEQUENCE [LARGE SCALE GENOMIC DNA]</scope>
    <source>
        <strain evidence="5">B4,CECT 8067,JCM 17497</strain>
    </source>
</reference>
<dbReference type="InterPro" id="IPR009288">
    <property type="entry name" value="AIG2-like_dom"/>
</dbReference>
<evidence type="ECO:0000256" key="2">
    <source>
        <dbReference type="ARBA" id="ARBA00030602"/>
    </source>
</evidence>
<dbReference type="InterPro" id="IPR036568">
    <property type="entry name" value="GGCT-like_sf"/>
</dbReference>
<organism evidence="4 5">
    <name type="scientific">Natronorubrum texcoconense</name>
    <dbReference type="NCBI Taxonomy" id="1095776"/>
    <lineage>
        <taxon>Archaea</taxon>
        <taxon>Methanobacteriati</taxon>
        <taxon>Methanobacteriota</taxon>
        <taxon>Stenosarchaea group</taxon>
        <taxon>Halobacteria</taxon>
        <taxon>Halobacteriales</taxon>
        <taxon>Natrialbaceae</taxon>
        <taxon>Natronorubrum</taxon>
    </lineage>
</organism>
<gene>
    <name evidence="4" type="ORF">SAMN04515672_0523</name>
</gene>
<dbReference type="PANTHER" id="PTHR31544:SF2">
    <property type="entry name" value="AIG2-LIKE PROTEIN D"/>
    <property type="match status" value="1"/>
</dbReference>
<evidence type="ECO:0000259" key="3">
    <source>
        <dbReference type="Pfam" id="PF06094"/>
    </source>
</evidence>
<keyword evidence="1 4" id="KW-0808">Transferase</keyword>
<dbReference type="GO" id="GO:0016740">
    <property type="term" value="F:transferase activity"/>
    <property type="evidence" value="ECO:0007669"/>
    <property type="project" value="UniProtKB-KW"/>
</dbReference>
<dbReference type="PANTHER" id="PTHR31544">
    <property type="entry name" value="AIG2-LIKE PROTEIN D"/>
    <property type="match status" value="1"/>
</dbReference>
<proteinExistence type="predicted"/>
<protein>
    <recommendedName>
        <fullName evidence="2">Putative gamma-glutamylcyclotransferase</fullName>
    </recommendedName>
</protein>
<dbReference type="EMBL" id="FNFE01000001">
    <property type="protein sequence ID" value="SDJ42603.1"/>
    <property type="molecule type" value="Genomic_DNA"/>
</dbReference>
<dbReference type="SUPFAM" id="SSF110857">
    <property type="entry name" value="Gamma-glutamyl cyclotransferase-like"/>
    <property type="match status" value="1"/>
</dbReference>
<dbReference type="InterPro" id="IPR013024">
    <property type="entry name" value="GGCT-like"/>
</dbReference>
<dbReference type="Proteomes" id="UP000198882">
    <property type="component" value="Unassembled WGS sequence"/>
</dbReference>
<dbReference type="Pfam" id="PF06094">
    <property type="entry name" value="GGACT"/>
    <property type="match status" value="1"/>
</dbReference>
<evidence type="ECO:0000313" key="5">
    <source>
        <dbReference type="Proteomes" id="UP000198882"/>
    </source>
</evidence>
<dbReference type="CDD" id="cd06661">
    <property type="entry name" value="GGCT_like"/>
    <property type="match status" value="1"/>
</dbReference>
<keyword evidence="5" id="KW-1185">Reference proteome</keyword>
<dbReference type="Gene3D" id="3.10.490.10">
    <property type="entry name" value="Gamma-glutamyl cyclotransferase-like"/>
    <property type="match status" value="1"/>
</dbReference>
<feature type="domain" description="Gamma-glutamylcyclotransferase AIG2-like" evidence="3">
    <location>
        <begin position="49"/>
        <end position="143"/>
    </location>
</feature>
<dbReference type="AlphaFoldDB" id="A0A1G8TMF8"/>
<accession>A0A1G8TMF8</accession>
<sequence>MVSERTISASLNVRLHSFRRQFRADERLPSAASSATNKGEEPERSVVQVFVYGTLTDSEQVESLLGDGPGTYESLGPATLEGFHRVDGAYPTLLPGGTVDGELLAVDDRALERLDRYEGVDRGLYVRVTVPRADGGSAQLYVGDPDKLGVAVDGVWTDDRPFADAVRAYIVREDTVVLNHE</sequence>
<dbReference type="STRING" id="1095776.SAMN04515672_0523"/>